<dbReference type="InterPro" id="IPR036673">
    <property type="entry name" value="Cyanovirin-N_sf"/>
</dbReference>
<dbReference type="Proteomes" id="UP001362999">
    <property type="component" value="Unassembled WGS sequence"/>
</dbReference>
<evidence type="ECO:0000259" key="2">
    <source>
        <dbReference type="Pfam" id="PF08881"/>
    </source>
</evidence>
<evidence type="ECO:0000313" key="4">
    <source>
        <dbReference type="Proteomes" id="UP001362999"/>
    </source>
</evidence>
<dbReference type="SUPFAM" id="SSF51322">
    <property type="entry name" value="Cyanovirin-N"/>
    <property type="match status" value="1"/>
</dbReference>
<evidence type="ECO:0000313" key="3">
    <source>
        <dbReference type="EMBL" id="KAK7036206.1"/>
    </source>
</evidence>
<evidence type="ECO:0000256" key="1">
    <source>
        <dbReference type="SAM" id="MobiDB-lite"/>
    </source>
</evidence>
<sequence length="329" mass="37035">MSGSRTRSPFSNNGIAQPRAMPPPPRLGNGFQNMRNAGFGEEQGSYSESYQSSQASQARSYSQAERRNEESTTKTSESFEERRVQRSRFTLADCKLSLSLSTLTIDPLVEGAFNSNTINLDDFIGNNGGELAWITGDRQPNVNFSASCTNIRLEQTFLIAMCDRGRDDAPAPSRLNLDDYIAYMAARRCFDAVVPDPEFADLMSSGKWMNFTLITQPDMRMFLRNPAFQKVIGNVARRAVEQVMTQIKEEMMRAVEEAVTRVNSESDEFVDSEMQILVKQATKTAAYKGWGELTLMEAEQRRAFRTFATHINANYMEEPTVEEPGRDGR</sequence>
<organism evidence="3 4">
    <name type="scientific">Favolaschia claudopus</name>
    <dbReference type="NCBI Taxonomy" id="2862362"/>
    <lineage>
        <taxon>Eukaryota</taxon>
        <taxon>Fungi</taxon>
        <taxon>Dikarya</taxon>
        <taxon>Basidiomycota</taxon>
        <taxon>Agaricomycotina</taxon>
        <taxon>Agaricomycetes</taxon>
        <taxon>Agaricomycetidae</taxon>
        <taxon>Agaricales</taxon>
        <taxon>Marasmiineae</taxon>
        <taxon>Mycenaceae</taxon>
        <taxon>Favolaschia</taxon>
    </lineage>
</organism>
<accession>A0AAW0C969</accession>
<dbReference type="Gene3D" id="2.30.60.10">
    <property type="entry name" value="Cyanovirin-N"/>
    <property type="match status" value="1"/>
</dbReference>
<dbReference type="InterPro" id="IPR011058">
    <property type="entry name" value="Cyanovirin-N"/>
</dbReference>
<feature type="compositionally biased region" description="Low complexity" evidence="1">
    <location>
        <begin position="40"/>
        <end position="63"/>
    </location>
</feature>
<reference evidence="3 4" key="1">
    <citation type="journal article" date="2024" name="J Genomics">
        <title>Draft genome sequencing and assembly of Favolaschia claudopus CIRM-BRFM 2984 isolated from oak limbs.</title>
        <authorList>
            <person name="Navarro D."/>
            <person name="Drula E."/>
            <person name="Chaduli D."/>
            <person name="Cazenave R."/>
            <person name="Ahrendt S."/>
            <person name="Wang J."/>
            <person name="Lipzen A."/>
            <person name="Daum C."/>
            <person name="Barry K."/>
            <person name="Grigoriev I.V."/>
            <person name="Favel A."/>
            <person name="Rosso M.N."/>
            <person name="Martin F."/>
        </authorList>
    </citation>
    <scope>NUCLEOTIDE SEQUENCE [LARGE SCALE GENOMIC DNA]</scope>
    <source>
        <strain evidence="3 4">CIRM-BRFM 2984</strain>
    </source>
</reference>
<dbReference type="AlphaFoldDB" id="A0AAW0C969"/>
<gene>
    <name evidence="3" type="ORF">R3P38DRAFT_2911005</name>
</gene>
<proteinExistence type="predicted"/>
<feature type="compositionally biased region" description="Polar residues" evidence="1">
    <location>
        <begin position="1"/>
        <end position="15"/>
    </location>
</feature>
<feature type="domain" description="Cyanovirin-N" evidence="2">
    <location>
        <begin position="110"/>
        <end position="182"/>
    </location>
</feature>
<comment type="caution">
    <text evidence="3">The sequence shown here is derived from an EMBL/GenBank/DDBJ whole genome shotgun (WGS) entry which is preliminary data.</text>
</comment>
<name>A0AAW0C969_9AGAR</name>
<protein>
    <recommendedName>
        <fullName evidence="2">Cyanovirin-N domain-containing protein</fullName>
    </recommendedName>
</protein>
<dbReference type="Pfam" id="PF08881">
    <property type="entry name" value="CVNH"/>
    <property type="match status" value="1"/>
</dbReference>
<dbReference type="EMBL" id="JAWWNJ010000019">
    <property type="protein sequence ID" value="KAK7036206.1"/>
    <property type="molecule type" value="Genomic_DNA"/>
</dbReference>
<feature type="region of interest" description="Disordered" evidence="1">
    <location>
        <begin position="1"/>
        <end position="82"/>
    </location>
</feature>
<keyword evidence="4" id="KW-1185">Reference proteome</keyword>
<feature type="compositionally biased region" description="Basic and acidic residues" evidence="1">
    <location>
        <begin position="64"/>
        <end position="82"/>
    </location>
</feature>